<keyword evidence="2 6" id="KW-0227">DNA damage</keyword>
<dbReference type="OrthoDB" id="5293449at2"/>
<gene>
    <name evidence="6 8" type="primary">ruvA</name>
    <name evidence="8" type="ORF">DL897_00825</name>
</gene>
<dbReference type="InterPro" id="IPR000085">
    <property type="entry name" value="RuvA"/>
</dbReference>
<comment type="similarity">
    <text evidence="6">Belongs to the RuvA family.</text>
</comment>
<dbReference type="Proteomes" id="UP000251213">
    <property type="component" value="Unassembled WGS sequence"/>
</dbReference>
<dbReference type="GO" id="GO:0009379">
    <property type="term" value="C:Holliday junction helicase complex"/>
    <property type="evidence" value="ECO:0007669"/>
    <property type="project" value="InterPro"/>
</dbReference>
<evidence type="ECO:0000256" key="2">
    <source>
        <dbReference type="ARBA" id="ARBA00022763"/>
    </source>
</evidence>
<comment type="function">
    <text evidence="6">The RuvA-RuvB-RuvC complex processes Holliday junction (HJ) DNA during genetic recombination and DNA repair, while the RuvA-RuvB complex plays an important role in the rescue of blocked DNA replication forks via replication fork reversal (RFR). RuvA specifically binds to HJ cruciform DNA, conferring on it an open structure. The RuvB hexamer acts as an ATP-dependent pump, pulling dsDNA into and through the RuvAB complex. HJ branch migration allows RuvC to scan DNA until it finds its consensus sequence, where it cleaves and resolves the cruciform DNA.</text>
</comment>
<evidence type="ECO:0000256" key="6">
    <source>
        <dbReference type="HAMAP-Rule" id="MF_00031"/>
    </source>
</evidence>
<evidence type="ECO:0000313" key="8">
    <source>
        <dbReference type="EMBL" id="RAL26625.1"/>
    </source>
</evidence>
<dbReference type="SUPFAM" id="SSF46929">
    <property type="entry name" value="DNA helicase RuvA subunit, C-terminal domain"/>
    <property type="match status" value="1"/>
</dbReference>
<dbReference type="Pfam" id="PF07499">
    <property type="entry name" value="RuvA_C"/>
    <property type="match status" value="1"/>
</dbReference>
<dbReference type="HAMAP" id="MF_00031">
    <property type="entry name" value="DNA_HJ_migration_RuvA"/>
    <property type="match status" value="1"/>
</dbReference>
<sequence>MIDFVKGNVAYIESDYVVIEAGGIGYQIFVPNPFKLVEGNLAFVYTHQVIRDDAHLLYGFLEKDERDFFRLLLDVSGIGPKAGLAMIASGDLRSVVIAIQTEDMKFLTRLPGIGKKTAARIILDLKDKLMKQGWEGRLNLIQNSQVMDSDLTIPHLRDVIDALMGLGYMEEEARRFAEAAKNKTSEVRSTEEWIKQALQISLKR</sequence>
<comment type="caution">
    <text evidence="8">The sequence shown here is derived from an EMBL/GenBank/DDBJ whole genome shotgun (WGS) entry which is preliminary data.</text>
</comment>
<organism evidence="8 9">
    <name type="scientific">Thermoflavimicrobium daqui</name>
    <dbReference type="NCBI Taxonomy" id="2137476"/>
    <lineage>
        <taxon>Bacteria</taxon>
        <taxon>Bacillati</taxon>
        <taxon>Bacillota</taxon>
        <taxon>Bacilli</taxon>
        <taxon>Bacillales</taxon>
        <taxon>Thermoactinomycetaceae</taxon>
        <taxon>Thermoflavimicrobium</taxon>
    </lineage>
</organism>
<dbReference type="SUPFAM" id="SSF50249">
    <property type="entry name" value="Nucleic acid-binding proteins"/>
    <property type="match status" value="1"/>
</dbReference>
<evidence type="ECO:0000256" key="3">
    <source>
        <dbReference type="ARBA" id="ARBA00023125"/>
    </source>
</evidence>
<evidence type="ECO:0000256" key="1">
    <source>
        <dbReference type="ARBA" id="ARBA00022490"/>
    </source>
</evidence>
<feature type="region of interest" description="Domain III" evidence="6">
    <location>
        <begin position="156"/>
        <end position="204"/>
    </location>
</feature>
<evidence type="ECO:0000259" key="7">
    <source>
        <dbReference type="SMART" id="SM00278"/>
    </source>
</evidence>
<evidence type="ECO:0000256" key="4">
    <source>
        <dbReference type="ARBA" id="ARBA00023172"/>
    </source>
</evidence>
<dbReference type="Gene3D" id="2.40.50.140">
    <property type="entry name" value="Nucleic acid-binding proteins"/>
    <property type="match status" value="1"/>
</dbReference>
<dbReference type="EMBL" id="QJKK01000001">
    <property type="protein sequence ID" value="RAL26625.1"/>
    <property type="molecule type" value="Genomic_DNA"/>
</dbReference>
<protein>
    <recommendedName>
        <fullName evidence="6">Holliday junction branch migration complex subunit RuvA</fullName>
    </recommendedName>
</protein>
<dbReference type="InterPro" id="IPR003583">
    <property type="entry name" value="Hlx-hairpin-Hlx_DNA-bd_motif"/>
</dbReference>
<dbReference type="InterPro" id="IPR010994">
    <property type="entry name" value="RuvA_2-like"/>
</dbReference>
<dbReference type="InterPro" id="IPR011114">
    <property type="entry name" value="RuvA_C"/>
</dbReference>
<dbReference type="Gene3D" id="1.10.8.10">
    <property type="entry name" value="DNA helicase RuvA subunit, C-terminal domain"/>
    <property type="match status" value="1"/>
</dbReference>
<dbReference type="GO" id="GO:0048476">
    <property type="term" value="C:Holliday junction resolvase complex"/>
    <property type="evidence" value="ECO:0007669"/>
    <property type="project" value="UniProtKB-UniRule"/>
</dbReference>
<dbReference type="Pfam" id="PF14520">
    <property type="entry name" value="HHH_5"/>
    <property type="match status" value="1"/>
</dbReference>
<keyword evidence="9" id="KW-1185">Reference proteome</keyword>
<feature type="domain" description="Helix-hairpin-helix DNA-binding motif class 1" evidence="7">
    <location>
        <begin position="105"/>
        <end position="124"/>
    </location>
</feature>
<dbReference type="GO" id="GO:0000400">
    <property type="term" value="F:four-way junction DNA binding"/>
    <property type="evidence" value="ECO:0007669"/>
    <property type="project" value="UniProtKB-UniRule"/>
</dbReference>
<evidence type="ECO:0000256" key="5">
    <source>
        <dbReference type="ARBA" id="ARBA00023204"/>
    </source>
</evidence>
<dbReference type="GO" id="GO:0006281">
    <property type="term" value="P:DNA repair"/>
    <property type="evidence" value="ECO:0007669"/>
    <property type="project" value="UniProtKB-UniRule"/>
</dbReference>
<dbReference type="GO" id="GO:0005737">
    <property type="term" value="C:cytoplasm"/>
    <property type="evidence" value="ECO:0007669"/>
    <property type="project" value="UniProtKB-SubCell"/>
</dbReference>
<dbReference type="SUPFAM" id="SSF47781">
    <property type="entry name" value="RuvA domain 2-like"/>
    <property type="match status" value="1"/>
</dbReference>
<comment type="subunit">
    <text evidence="6">Homotetramer. Forms an RuvA(8)-RuvB(12)-Holliday junction (HJ) complex. HJ DNA is sandwiched between 2 RuvA tetramers; dsDNA enters through RuvA and exits via RuvB. An RuvB hexamer assembles on each DNA strand where it exits the tetramer. Each RuvB hexamer is contacted by two RuvA subunits (via domain III) on 2 adjacent RuvB subunits; this complex drives branch migration. In the full resolvosome a probable DNA-RuvA(4)-RuvB(12)-RuvC(2) complex forms which resolves the HJ.</text>
</comment>
<dbReference type="GO" id="GO:0005524">
    <property type="term" value="F:ATP binding"/>
    <property type="evidence" value="ECO:0007669"/>
    <property type="project" value="InterPro"/>
</dbReference>
<keyword evidence="1 6" id="KW-0963">Cytoplasm</keyword>
<evidence type="ECO:0000313" key="9">
    <source>
        <dbReference type="Proteomes" id="UP000251213"/>
    </source>
</evidence>
<dbReference type="InterPro" id="IPR013849">
    <property type="entry name" value="DNA_helicase_Holl-junc_RuvA_I"/>
</dbReference>
<dbReference type="CDD" id="cd14332">
    <property type="entry name" value="UBA_RuvA_C"/>
    <property type="match status" value="1"/>
</dbReference>
<comment type="caution">
    <text evidence="6">Lacks conserved residue(s) required for the propagation of feature annotation.</text>
</comment>
<dbReference type="NCBIfam" id="TIGR00084">
    <property type="entry name" value="ruvA"/>
    <property type="match status" value="1"/>
</dbReference>
<comment type="subcellular location">
    <subcellularLocation>
        <location evidence="6">Cytoplasm</location>
    </subcellularLocation>
</comment>
<dbReference type="GO" id="GO:0006310">
    <property type="term" value="P:DNA recombination"/>
    <property type="evidence" value="ECO:0007669"/>
    <property type="project" value="UniProtKB-UniRule"/>
</dbReference>
<dbReference type="AlphaFoldDB" id="A0A364K8K1"/>
<feature type="domain" description="Helix-hairpin-helix DNA-binding motif class 1" evidence="7">
    <location>
        <begin position="70"/>
        <end position="89"/>
    </location>
</feature>
<keyword evidence="3 6" id="KW-0238">DNA-binding</keyword>
<dbReference type="InterPro" id="IPR012340">
    <property type="entry name" value="NA-bd_OB-fold"/>
</dbReference>
<accession>A0A364K8K1</accession>
<keyword evidence="4 6" id="KW-0233">DNA recombination</keyword>
<dbReference type="RefSeq" id="WP_113657230.1">
    <property type="nucleotide sequence ID" value="NZ_KZ845663.1"/>
</dbReference>
<proteinExistence type="inferred from homology"/>
<keyword evidence="5 6" id="KW-0234">DNA repair</keyword>
<dbReference type="Pfam" id="PF01330">
    <property type="entry name" value="RuvA_N"/>
    <property type="match status" value="1"/>
</dbReference>
<dbReference type="GO" id="GO:0009378">
    <property type="term" value="F:four-way junction helicase activity"/>
    <property type="evidence" value="ECO:0007669"/>
    <property type="project" value="InterPro"/>
</dbReference>
<reference evidence="8 9" key="1">
    <citation type="submission" date="2018-06" db="EMBL/GenBank/DDBJ databases">
        <title>Thermoflavimicrobium daqus sp. nov., a thermophilic microbe isolated from Moutai-flavour Daqu.</title>
        <authorList>
            <person name="Wang X."/>
            <person name="Zhou H."/>
        </authorList>
    </citation>
    <scope>NUCLEOTIDE SEQUENCE [LARGE SCALE GENOMIC DNA]</scope>
    <source>
        <strain evidence="8 9">FBKL4.011</strain>
    </source>
</reference>
<dbReference type="InterPro" id="IPR036267">
    <property type="entry name" value="RuvA_C_sf"/>
</dbReference>
<name>A0A364K8K1_9BACL</name>
<comment type="domain">
    <text evidence="6">Has three domains with a flexible linker between the domains II and III and assumes an 'L' shape. Domain III is highly mobile and contacts RuvB.</text>
</comment>
<dbReference type="SMART" id="SM00278">
    <property type="entry name" value="HhH1"/>
    <property type="match status" value="2"/>
</dbReference>
<dbReference type="Gene3D" id="1.10.150.20">
    <property type="entry name" value="5' to 3' exonuclease, C-terminal subdomain"/>
    <property type="match status" value="1"/>
</dbReference>
<reference evidence="8 9" key="2">
    <citation type="submission" date="2018-06" db="EMBL/GenBank/DDBJ databases">
        <authorList>
            <person name="Zhirakovskaya E."/>
        </authorList>
    </citation>
    <scope>NUCLEOTIDE SEQUENCE [LARGE SCALE GENOMIC DNA]</scope>
    <source>
        <strain evidence="8 9">FBKL4.011</strain>
    </source>
</reference>